<organism evidence="1 2">
    <name type="scientific">Cetraspora pellucida</name>
    <dbReference type="NCBI Taxonomy" id="1433469"/>
    <lineage>
        <taxon>Eukaryota</taxon>
        <taxon>Fungi</taxon>
        <taxon>Fungi incertae sedis</taxon>
        <taxon>Mucoromycota</taxon>
        <taxon>Glomeromycotina</taxon>
        <taxon>Glomeromycetes</taxon>
        <taxon>Diversisporales</taxon>
        <taxon>Gigasporaceae</taxon>
        <taxon>Cetraspora</taxon>
    </lineage>
</organism>
<gene>
    <name evidence="1" type="ORF">CPELLU_LOCUS17914</name>
</gene>
<reference evidence="1" key="1">
    <citation type="submission" date="2021-06" db="EMBL/GenBank/DDBJ databases">
        <authorList>
            <person name="Kallberg Y."/>
            <person name="Tangrot J."/>
            <person name="Rosling A."/>
        </authorList>
    </citation>
    <scope>NUCLEOTIDE SEQUENCE</scope>
    <source>
        <strain evidence="1">FL966</strain>
    </source>
</reference>
<comment type="caution">
    <text evidence="1">The sequence shown here is derived from an EMBL/GenBank/DDBJ whole genome shotgun (WGS) entry which is preliminary data.</text>
</comment>
<dbReference type="EMBL" id="CAJVQA010032735">
    <property type="protein sequence ID" value="CAG8803543.1"/>
    <property type="molecule type" value="Genomic_DNA"/>
</dbReference>
<sequence length="65" mass="7496">DFSEFKKSLSLLKSLKNFVAENLKIHIKYLIAVRNQEKPSYNENVLARIKILDQLTIHLNIPSAS</sequence>
<name>A0A9N9JZG9_9GLOM</name>
<evidence type="ECO:0000313" key="2">
    <source>
        <dbReference type="Proteomes" id="UP000789759"/>
    </source>
</evidence>
<proteinExistence type="predicted"/>
<feature type="non-terminal residue" evidence="1">
    <location>
        <position position="1"/>
    </location>
</feature>
<protein>
    <submittedName>
        <fullName evidence="1">10266_t:CDS:1</fullName>
    </submittedName>
</protein>
<keyword evidence="2" id="KW-1185">Reference proteome</keyword>
<dbReference type="AlphaFoldDB" id="A0A9N9JZG9"/>
<dbReference type="OrthoDB" id="2435447at2759"/>
<accession>A0A9N9JZG9</accession>
<dbReference type="Proteomes" id="UP000789759">
    <property type="component" value="Unassembled WGS sequence"/>
</dbReference>
<evidence type="ECO:0000313" key="1">
    <source>
        <dbReference type="EMBL" id="CAG8803543.1"/>
    </source>
</evidence>